<dbReference type="Pfam" id="PF01979">
    <property type="entry name" value="Amidohydro_1"/>
    <property type="match status" value="1"/>
</dbReference>
<dbReference type="PANTHER" id="PTHR43135">
    <property type="entry name" value="ALPHA-D-RIBOSE 1-METHYLPHOSPHONATE 5-TRIPHOSPHATE DIPHOSPHATASE"/>
    <property type="match status" value="1"/>
</dbReference>
<keyword evidence="4" id="KW-1185">Reference proteome</keyword>
<dbReference type="Gene3D" id="3.20.20.140">
    <property type="entry name" value="Metal-dependent hydrolases"/>
    <property type="match status" value="1"/>
</dbReference>
<dbReference type="Proteomes" id="UP000295554">
    <property type="component" value="Unassembled WGS sequence"/>
</dbReference>
<gene>
    <name evidence="3" type="ORF">E2F43_14675</name>
</gene>
<keyword evidence="1" id="KW-0732">Signal</keyword>
<name>A0A4R5LQE8_9GAMM</name>
<proteinExistence type="predicted"/>
<sequence length="452" mass="48794">MESHEGSKAMKTIARMIAAMTLLVSGSVFSAEEPEPVTLITNVNVFDGVNEKLISNANVVVTGNLITEVSTEPLAVAGGTVIDGGGGTLIPGLSDVHWHMTMAEVPQAAILTGDAWEIAARAVPTAEKTLMRGFTTVRDIGGNSFSIKKLIDAGVIDGPRMLVAGPPISQTGGHYDYRLPHEVPAENSLDYWGRTGFFVIADGVPAVQQRAREVFRMGASQIKIAAGGGVASIFDPLDVRQYSLEEMKAFVDVAESYNSYVAAHVFTDKAVQLAVEAGIKSIEHGMLIGRDTLKMMKKNDVWLSTQALVDDEDRMVFPTESSTKKWLEATAGTERVYKLAKEIGVKIAFGTDAIMDPGMAAKQGKYLSKLGRWFTPYEALKMATSDNAELMELAGPRHPYQEGPLGVIKKGAYADLIIVDGNPLENLDLVADPDKNFVLIMKDGKVYKNTLK</sequence>
<evidence type="ECO:0000259" key="2">
    <source>
        <dbReference type="Pfam" id="PF01979"/>
    </source>
</evidence>
<dbReference type="Gene3D" id="2.30.40.10">
    <property type="entry name" value="Urease, subunit C, domain 1"/>
    <property type="match status" value="1"/>
</dbReference>
<feature type="signal peptide" evidence="1">
    <location>
        <begin position="1"/>
        <end position="30"/>
    </location>
</feature>
<evidence type="ECO:0000313" key="4">
    <source>
        <dbReference type="Proteomes" id="UP000295554"/>
    </source>
</evidence>
<comment type="caution">
    <text evidence="3">The sequence shown here is derived from an EMBL/GenBank/DDBJ whole genome shotgun (WGS) entry which is preliminary data.</text>
</comment>
<feature type="chain" id="PRO_5020577837" evidence="1">
    <location>
        <begin position="31"/>
        <end position="452"/>
    </location>
</feature>
<reference evidence="3 4" key="1">
    <citation type="submission" date="2019-03" db="EMBL/GenBank/DDBJ databases">
        <title>Seongchinamella monodicae gen. nov., sp. nov., a novel member of the Gammaproteobacteria isolated from a tidal mudflat of beach.</title>
        <authorList>
            <person name="Yang H.G."/>
            <person name="Kang J.W."/>
            <person name="Lee S.D."/>
        </authorList>
    </citation>
    <scope>NUCLEOTIDE SEQUENCE [LARGE SCALE GENOMIC DNA]</scope>
    <source>
        <strain evidence="3 4">GH4-78</strain>
    </source>
</reference>
<dbReference type="InterPro" id="IPR032466">
    <property type="entry name" value="Metal_Hydrolase"/>
</dbReference>
<keyword evidence="3" id="KW-0378">Hydrolase</keyword>
<dbReference type="CDD" id="cd01299">
    <property type="entry name" value="Met_dep_hydrolase_A"/>
    <property type="match status" value="1"/>
</dbReference>
<dbReference type="GO" id="GO:0016810">
    <property type="term" value="F:hydrolase activity, acting on carbon-nitrogen (but not peptide) bonds"/>
    <property type="evidence" value="ECO:0007669"/>
    <property type="project" value="InterPro"/>
</dbReference>
<dbReference type="InterPro" id="IPR011059">
    <property type="entry name" value="Metal-dep_hydrolase_composite"/>
</dbReference>
<dbReference type="AlphaFoldDB" id="A0A4R5LQE8"/>
<feature type="domain" description="Amidohydrolase-related" evidence="2">
    <location>
        <begin position="88"/>
        <end position="446"/>
    </location>
</feature>
<protein>
    <submittedName>
        <fullName evidence="3">Amidohydrolase family protein</fullName>
    </submittedName>
</protein>
<dbReference type="InterPro" id="IPR051781">
    <property type="entry name" value="Metallo-dep_Hydrolase"/>
</dbReference>
<dbReference type="InterPro" id="IPR057744">
    <property type="entry name" value="OTAase-like"/>
</dbReference>
<dbReference type="SUPFAM" id="SSF51556">
    <property type="entry name" value="Metallo-dependent hydrolases"/>
    <property type="match status" value="1"/>
</dbReference>
<dbReference type="InterPro" id="IPR006680">
    <property type="entry name" value="Amidohydro-rel"/>
</dbReference>
<accession>A0A4R5LQE8</accession>
<evidence type="ECO:0000256" key="1">
    <source>
        <dbReference type="SAM" id="SignalP"/>
    </source>
</evidence>
<dbReference type="PANTHER" id="PTHR43135:SF3">
    <property type="entry name" value="ALPHA-D-RIBOSE 1-METHYLPHOSPHONATE 5-TRIPHOSPHATE DIPHOSPHATASE"/>
    <property type="match status" value="1"/>
</dbReference>
<dbReference type="SUPFAM" id="SSF51338">
    <property type="entry name" value="Composite domain of metallo-dependent hydrolases"/>
    <property type="match status" value="2"/>
</dbReference>
<evidence type="ECO:0000313" key="3">
    <source>
        <dbReference type="EMBL" id="TDG12804.1"/>
    </source>
</evidence>
<organism evidence="3 4">
    <name type="scientific">Seongchinamella unica</name>
    <dbReference type="NCBI Taxonomy" id="2547392"/>
    <lineage>
        <taxon>Bacteria</taxon>
        <taxon>Pseudomonadati</taxon>
        <taxon>Pseudomonadota</taxon>
        <taxon>Gammaproteobacteria</taxon>
        <taxon>Cellvibrionales</taxon>
        <taxon>Halieaceae</taxon>
        <taxon>Seongchinamella</taxon>
    </lineage>
</organism>
<dbReference type="OrthoDB" id="5734927at2"/>
<dbReference type="EMBL" id="SMSE01000003">
    <property type="protein sequence ID" value="TDG12804.1"/>
    <property type="molecule type" value="Genomic_DNA"/>
</dbReference>